<feature type="compositionally biased region" description="Polar residues" evidence="2">
    <location>
        <begin position="290"/>
        <end position="324"/>
    </location>
</feature>
<feature type="coiled-coil region" evidence="1">
    <location>
        <begin position="37"/>
        <end position="64"/>
    </location>
</feature>
<dbReference type="Proteomes" id="UP000559256">
    <property type="component" value="Unassembled WGS sequence"/>
</dbReference>
<evidence type="ECO:0000256" key="2">
    <source>
        <dbReference type="SAM" id="MobiDB-lite"/>
    </source>
</evidence>
<comment type="caution">
    <text evidence="3">The sequence shown here is derived from an EMBL/GenBank/DDBJ whole genome shotgun (WGS) entry which is preliminary data.</text>
</comment>
<protein>
    <submittedName>
        <fullName evidence="3">Uncharacterized protein</fullName>
    </submittedName>
</protein>
<feature type="compositionally biased region" description="Acidic residues" evidence="2">
    <location>
        <begin position="518"/>
        <end position="528"/>
    </location>
</feature>
<feature type="compositionally biased region" description="Low complexity" evidence="2">
    <location>
        <begin position="132"/>
        <end position="178"/>
    </location>
</feature>
<organism evidence="3 4">
    <name type="scientific">Tetrapyrgos nigripes</name>
    <dbReference type="NCBI Taxonomy" id="182062"/>
    <lineage>
        <taxon>Eukaryota</taxon>
        <taxon>Fungi</taxon>
        <taxon>Dikarya</taxon>
        <taxon>Basidiomycota</taxon>
        <taxon>Agaricomycotina</taxon>
        <taxon>Agaricomycetes</taxon>
        <taxon>Agaricomycetidae</taxon>
        <taxon>Agaricales</taxon>
        <taxon>Marasmiineae</taxon>
        <taxon>Marasmiaceae</taxon>
        <taxon>Tetrapyrgos</taxon>
    </lineage>
</organism>
<feature type="region of interest" description="Disordered" evidence="2">
    <location>
        <begin position="434"/>
        <end position="479"/>
    </location>
</feature>
<gene>
    <name evidence="3" type="ORF">D9758_012226</name>
</gene>
<dbReference type="AlphaFoldDB" id="A0A8H5CB05"/>
<feature type="region of interest" description="Disordered" evidence="2">
    <location>
        <begin position="337"/>
        <end position="360"/>
    </location>
</feature>
<accession>A0A8H5CB05</accession>
<dbReference type="OrthoDB" id="2649166at2759"/>
<evidence type="ECO:0000313" key="4">
    <source>
        <dbReference type="Proteomes" id="UP000559256"/>
    </source>
</evidence>
<proteinExistence type="predicted"/>
<feature type="region of interest" description="Disordered" evidence="2">
    <location>
        <begin position="122"/>
        <end position="215"/>
    </location>
</feature>
<feature type="region of interest" description="Disordered" evidence="2">
    <location>
        <begin position="286"/>
        <end position="324"/>
    </location>
</feature>
<dbReference type="EMBL" id="JAACJM010000196">
    <property type="protein sequence ID" value="KAF5338434.1"/>
    <property type="molecule type" value="Genomic_DNA"/>
</dbReference>
<feature type="region of interest" description="Disordered" evidence="2">
    <location>
        <begin position="400"/>
        <end position="420"/>
    </location>
</feature>
<feature type="region of interest" description="Disordered" evidence="2">
    <location>
        <begin position="494"/>
        <end position="578"/>
    </location>
</feature>
<feature type="compositionally biased region" description="Basic and acidic residues" evidence="2">
    <location>
        <begin position="403"/>
        <end position="415"/>
    </location>
</feature>
<evidence type="ECO:0000313" key="3">
    <source>
        <dbReference type="EMBL" id="KAF5338434.1"/>
    </source>
</evidence>
<sequence length="578" mass="64076">MSGNVYPSPVSSPSLSPNLESAALRSTIQSPAPGPSNVDERRHLERHLERIRNLRRNILEQGNESTSMAPGHRAIVLTGRFDEQASRLLDQSAWSRLTALLPPATMERLIEFEARRLQQPLRPANASHLHPPDTTTHVSPSSSHPTSSSHSPSLLNSPLSPPRQRLLPPRTLQDLQPLRTRDLSDDPNTLIGRRVAAREASRSSNGSSPRSGVHNLTEQEFDYIRALARQRRTEPLFYRRPESSLDVIRREAEAHHARNSIDNPAPHMSAGAPIRGQMRRALRTSRIDSRQTSSFAPSPGNRLSTLSSFSSVQNLPTPSSTTSSQRMLLFDEPASYLLPQPSSEEGRVRSTPSAELQGRTTRRVNAEGDEVVHSINPIDDTSSDFVSSPVQMLPDNVLAPGLTRRENNSDHRRDNTVQTSGYIVPASTLFGTLVDRDGNEISPDVHQISDPSDPRPSQPPSYEGGQWLFQGPPSSHLRSTIDHFEPITVTSFVPDDHPYSNFGLPPRVRINPHPRDPPDDDLDQEDEQPVQLTQSHKPLFIDPLPVPVETMASGHRVQPNKTRGPLVKVSRHANFAGR</sequence>
<reference evidence="3 4" key="1">
    <citation type="journal article" date="2020" name="ISME J.">
        <title>Uncovering the hidden diversity of litter-decomposition mechanisms in mushroom-forming fungi.</title>
        <authorList>
            <person name="Floudas D."/>
            <person name="Bentzer J."/>
            <person name="Ahren D."/>
            <person name="Johansson T."/>
            <person name="Persson P."/>
            <person name="Tunlid A."/>
        </authorList>
    </citation>
    <scope>NUCLEOTIDE SEQUENCE [LARGE SCALE GENOMIC DNA]</scope>
    <source>
        <strain evidence="3 4">CBS 291.85</strain>
    </source>
</reference>
<feature type="compositionally biased region" description="Low complexity" evidence="2">
    <location>
        <begin position="202"/>
        <end position="211"/>
    </location>
</feature>
<name>A0A8H5CB05_9AGAR</name>
<keyword evidence="1" id="KW-0175">Coiled coil</keyword>
<evidence type="ECO:0000256" key="1">
    <source>
        <dbReference type="SAM" id="Coils"/>
    </source>
</evidence>
<keyword evidence="4" id="KW-1185">Reference proteome</keyword>